<name>A0A350P003_9ALTE</name>
<organism evidence="1 2">
    <name type="scientific">Alteromonas australica</name>
    <dbReference type="NCBI Taxonomy" id="589873"/>
    <lineage>
        <taxon>Bacteria</taxon>
        <taxon>Pseudomonadati</taxon>
        <taxon>Pseudomonadota</taxon>
        <taxon>Gammaproteobacteria</taxon>
        <taxon>Alteromonadales</taxon>
        <taxon>Alteromonadaceae</taxon>
        <taxon>Alteromonas/Salinimonas group</taxon>
        <taxon>Alteromonas</taxon>
    </lineage>
</organism>
<evidence type="ECO:0000313" key="2">
    <source>
        <dbReference type="Proteomes" id="UP000263517"/>
    </source>
</evidence>
<sequence>MPFDIITIEPTVSDGAHADGDVMFNLTSFTLPARACKLVKCFMQVAAGGGEDSTKIGVLFFKKNTQPTLGTLNATADISASDFVSNEFIGSTSLTLTDRGLLDRDLIDNVAIYYGGHNMTNELATTNFSFQTDPMILKSDKADYTMFVGAVFHAANSTDFDGTANVKLFLHVEY</sequence>
<protein>
    <submittedName>
        <fullName evidence="1">Uncharacterized protein</fullName>
    </submittedName>
</protein>
<dbReference type="EMBL" id="DNAN01000093">
    <property type="protein sequence ID" value="HAW74620.1"/>
    <property type="molecule type" value="Genomic_DNA"/>
</dbReference>
<dbReference type="AlphaFoldDB" id="A0A350P003"/>
<dbReference type="Proteomes" id="UP000263517">
    <property type="component" value="Unassembled WGS sequence"/>
</dbReference>
<comment type="caution">
    <text evidence="1">The sequence shown here is derived from an EMBL/GenBank/DDBJ whole genome shotgun (WGS) entry which is preliminary data.</text>
</comment>
<accession>A0A350P003</accession>
<reference evidence="1 2" key="1">
    <citation type="journal article" date="2018" name="Nat. Biotechnol.">
        <title>A standardized bacterial taxonomy based on genome phylogeny substantially revises the tree of life.</title>
        <authorList>
            <person name="Parks D.H."/>
            <person name="Chuvochina M."/>
            <person name="Waite D.W."/>
            <person name="Rinke C."/>
            <person name="Skarshewski A."/>
            <person name="Chaumeil P.A."/>
            <person name="Hugenholtz P."/>
        </authorList>
    </citation>
    <scope>NUCLEOTIDE SEQUENCE [LARGE SCALE GENOMIC DNA]</scope>
    <source>
        <strain evidence="1">UBA11978</strain>
    </source>
</reference>
<evidence type="ECO:0000313" key="1">
    <source>
        <dbReference type="EMBL" id="HAW74620.1"/>
    </source>
</evidence>
<gene>
    <name evidence="1" type="ORF">DCW74_02670</name>
</gene>
<proteinExistence type="predicted"/>